<proteinExistence type="predicted"/>
<dbReference type="Gene3D" id="3.40.30.10">
    <property type="entry name" value="Glutaredoxin"/>
    <property type="match status" value="1"/>
</dbReference>
<dbReference type="WBParaSite" id="nRc.2.0.1.t12148-RA">
    <property type="protein sequence ID" value="nRc.2.0.1.t12148-RA"/>
    <property type="gene ID" value="nRc.2.0.1.g12148"/>
</dbReference>
<feature type="region of interest" description="Disordered" evidence="1">
    <location>
        <begin position="92"/>
        <end position="153"/>
    </location>
</feature>
<dbReference type="Proteomes" id="UP000887565">
    <property type="component" value="Unplaced"/>
</dbReference>
<organism evidence="2 3">
    <name type="scientific">Romanomermis culicivorax</name>
    <name type="common">Nematode worm</name>
    <dbReference type="NCBI Taxonomy" id="13658"/>
    <lineage>
        <taxon>Eukaryota</taxon>
        <taxon>Metazoa</taxon>
        <taxon>Ecdysozoa</taxon>
        <taxon>Nematoda</taxon>
        <taxon>Enoplea</taxon>
        <taxon>Dorylaimia</taxon>
        <taxon>Mermithida</taxon>
        <taxon>Mermithoidea</taxon>
        <taxon>Mermithidae</taxon>
        <taxon>Romanomermis</taxon>
    </lineage>
</organism>
<dbReference type="PANTHER" id="PTHR46295:SF1">
    <property type="entry name" value="ENDOPLASMIC RETICULUM RESIDENT PROTEIN 44"/>
    <property type="match status" value="1"/>
</dbReference>
<evidence type="ECO:0000313" key="3">
    <source>
        <dbReference type="WBParaSite" id="nRc.2.0.1.t12148-RA"/>
    </source>
</evidence>
<dbReference type="GO" id="GO:0003756">
    <property type="term" value="F:protein disulfide isomerase activity"/>
    <property type="evidence" value="ECO:0007669"/>
    <property type="project" value="TreeGrafter"/>
</dbReference>
<evidence type="ECO:0000313" key="2">
    <source>
        <dbReference type="Proteomes" id="UP000887565"/>
    </source>
</evidence>
<dbReference type="SUPFAM" id="SSF52833">
    <property type="entry name" value="Thioredoxin-like"/>
    <property type="match status" value="1"/>
</dbReference>
<dbReference type="InterPro" id="IPR052643">
    <property type="entry name" value="ERP44"/>
</dbReference>
<dbReference type="AlphaFoldDB" id="A0A915IEB9"/>
<evidence type="ECO:0000256" key="1">
    <source>
        <dbReference type="SAM" id="MobiDB-lite"/>
    </source>
</evidence>
<dbReference type="Pfam" id="PF13848">
    <property type="entry name" value="Thioredoxin_6"/>
    <property type="match status" value="1"/>
</dbReference>
<reference evidence="3" key="1">
    <citation type="submission" date="2022-11" db="UniProtKB">
        <authorList>
            <consortium name="WormBaseParasite"/>
        </authorList>
    </citation>
    <scope>IDENTIFICATION</scope>
</reference>
<dbReference type="GO" id="GO:0005793">
    <property type="term" value="C:endoplasmic reticulum-Golgi intermediate compartment"/>
    <property type="evidence" value="ECO:0007669"/>
    <property type="project" value="TreeGrafter"/>
</dbReference>
<accession>A0A915IEB9</accession>
<dbReference type="InterPro" id="IPR036249">
    <property type="entry name" value="Thioredoxin-like_sf"/>
</dbReference>
<name>A0A915IEB9_ROMCU</name>
<feature type="compositionally biased region" description="Basic and acidic residues" evidence="1">
    <location>
        <begin position="92"/>
        <end position="101"/>
    </location>
</feature>
<dbReference type="PANTHER" id="PTHR46295">
    <property type="entry name" value="ENDOPLASMIC RETICULUM RESIDENT PROTEIN 44"/>
    <property type="match status" value="1"/>
</dbReference>
<keyword evidence="2" id="KW-1185">Reference proteome</keyword>
<dbReference type="GO" id="GO:0005789">
    <property type="term" value="C:endoplasmic reticulum membrane"/>
    <property type="evidence" value="ECO:0007669"/>
    <property type="project" value="TreeGrafter"/>
</dbReference>
<dbReference type="GO" id="GO:0006457">
    <property type="term" value="P:protein folding"/>
    <property type="evidence" value="ECO:0007669"/>
    <property type="project" value="TreeGrafter"/>
</dbReference>
<protein>
    <submittedName>
        <fullName evidence="3">Uncharacterized protein</fullName>
    </submittedName>
</protein>
<sequence>MILFKQQDDHQSLADFKQVVHSLQDHKNAINFLYADGVKFAHPLHHLGKTTSDLPIIAIDSFRHMYLFTDFNDLKTPGKLRQFIDDMHSGKLHREFHHGPDPTDAPSTDATPPPIDGNYLPTDATPDGQPHDHKAGQEVFGVTNKPQTSPPLSVFQKLKPSKARYTLKEEL</sequence>